<keyword evidence="3 8" id="KW-0813">Transport</keyword>
<feature type="domain" description="ABC transmembrane type-1" evidence="9">
    <location>
        <begin position="1"/>
        <end position="142"/>
    </location>
</feature>
<feature type="transmembrane region" description="Helical" evidence="8">
    <location>
        <begin position="78"/>
        <end position="101"/>
    </location>
</feature>
<evidence type="ECO:0000256" key="4">
    <source>
        <dbReference type="ARBA" id="ARBA00022475"/>
    </source>
</evidence>
<dbReference type="Pfam" id="PF00528">
    <property type="entry name" value="BPD_transp_1"/>
    <property type="match status" value="1"/>
</dbReference>
<gene>
    <name evidence="10" type="ORF">ACFQ33_15015</name>
</gene>
<comment type="subcellular location">
    <subcellularLocation>
        <location evidence="1 8">Cell membrane</location>
        <topology evidence="1 8">Multi-pass membrane protein</topology>
    </subcellularLocation>
</comment>
<accession>A0ABW3YZ30</accession>
<keyword evidence="5 8" id="KW-0812">Transmembrane</keyword>
<dbReference type="PROSITE" id="PS50928">
    <property type="entry name" value="ABC_TM1"/>
    <property type="match status" value="1"/>
</dbReference>
<dbReference type="Proteomes" id="UP001597173">
    <property type="component" value="Unassembled WGS sequence"/>
</dbReference>
<evidence type="ECO:0000313" key="11">
    <source>
        <dbReference type="Proteomes" id="UP001597173"/>
    </source>
</evidence>
<evidence type="ECO:0000256" key="1">
    <source>
        <dbReference type="ARBA" id="ARBA00004651"/>
    </source>
</evidence>
<keyword evidence="11" id="KW-1185">Reference proteome</keyword>
<evidence type="ECO:0000313" key="10">
    <source>
        <dbReference type="EMBL" id="MFD1329198.1"/>
    </source>
</evidence>
<comment type="similarity">
    <text evidence="2">Belongs to the binding-protein-dependent transport system permease family. CysTW subfamily.</text>
</comment>
<keyword evidence="4" id="KW-1003">Cell membrane</keyword>
<protein>
    <submittedName>
        <fullName evidence="10">ABC transporter permease</fullName>
    </submittedName>
</protein>
<keyword evidence="7 8" id="KW-0472">Membrane</keyword>
<comment type="caution">
    <text evidence="10">The sequence shown here is derived from an EMBL/GenBank/DDBJ whole genome shotgun (WGS) entry which is preliminary data.</text>
</comment>
<evidence type="ECO:0000256" key="3">
    <source>
        <dbReference type="ARBA" id="ARBA00022448"/>
    </source>
</evidence>
<dbReference type="InterPro" id="IPR000515">
    <property type="entry name" value="MetI-like"/>
</dbReference>
<dbReference type="EMBL" id="JBHTNF010000009">
    <property type="protein sequence ID" value="MFD1329198.1"/>
    <property type="molecule type" value="Genomic_DNA"/>
</dbReference>
<dbReference type="Gene3D" id="1.10.3720.10">
    <property type="entry name" value="MetI-like"/>
    <property type="match status" value="1"/>
</dbReference>
<reference evidence="11" key="1">
    <citation type="journal article" date="2019" name="Int. J. Syst. Evol. Microbiol.">
        <title>The Global Catalogue of Microorganisms (GCM) 10K type strain sequencing project: providing services to taxonomists for standard genome sequencing and annotation.</title>
        <authorList>
            <consortium name="The Broad Institute Genomics Platform"/>
            <consortium name="The Broad Institute Genome Sequencing Center for Infectious Disease"/>
            <person name="Wu L."/>
            <person name="Ma J."/>
        </authorList>
    </citation>
    <scope>NUCLEOTIDE SEQUENCE [LARGE SCALE GENOMIC DNA]</scope>
    <source>
        <strain evidence="11">CCUG 55609</strain>
    </source>
</reference>
<feature type="transmembrane region" description="Helical" evidence="8">
    <location>
        <begin position="22"/>
        <end position="42"/>
    </location>
</feature>
<dbReference type="SUPFAM" id="SSF161098">
    <property type="entry name" value="MetI-like"/>
    <property type="match status" value="1"/>
</dbReference>
<dbReference type="RefSeq" id="WP_374835739.1">
    <property type="nucleotide sequence ID" value="NZ_JBHEEW010000002.1"/>
</dbReference>
<evidence type="ECO:0000259" key="9">
    <source>
        <dbReference type="PROSITE" id="PS50928"/>
    </source>
</evidence>
<dbReference type="PANTHER" id="PTHR42929:SF1">
    <property type="entry name" value="INNER MEMBRANE ABC TRANSPORTER PERMEASE PROTEIN YDCU-RELATED"/>
    <property type="match status" value="1"/>
</dbReference>
<evidence type="ECO:0000256" key="5">
    <source>
        <dbReference type="ARBA" id="ARBA00022692"/>
    </source>
</evidence>
<dbReference type="CDD" id="cd06261">
    <property type="entry name" value="TM_PBP2"/>
    <property type="match status" value="1"/>
</dbReference>
<dbReference type="PANTHER" id="PTHR42929">
    <property type="entry name" value="INNER MEMBRANE ABC TRANSPORTER PERMEASE PROTEIN YDCU-RELATED-RELATED"/>
    <property type="match status" value="1"/>
</dbReference>
<evidence type="ECO:0000256" key="2">
    <source>
        <dbReference type="ARBA" id="ARBA00007069"/>
    </source>
</evidence>
<feature type="transmembrane region" description="Helical" evidence="8">
    <location>
        <begin position="121"/>
        <end position="143"/>
    </location>
</feature>
<keyword evidence="6 8" id="KW-1133">Transmembrane helix</keyword>
<proteinExistence type="inferred from homology"/>
<evidence type="ECO:0000256" key="7">
    <source>
        <dbReference type="ARBA" id="ARBA00023136"/>
    </source>
</evidence>
<evidence type="ECO:0000256" key="8">
    <source>
        <dbReference type="RuleBase" id="RU363032"/>
    </source>
</evidence>
<sequence>MPFRWLGLLAPDQTFGLMYTDFAIAVGLTYAFVPIMVLPIYASLEKLDFRLIEASADLYSNTYETFCQVIIPLTKPGIIAGSILVLIPSIGAFIQPDLLGGGKKLMLGSLVQFQFATARNWPFGAAVAMILLAFVILCLVFYARAARRSGVEQGVAVHG</sequence>
<evidence type="ECO:0000256" key="6">
    <source>
        <dbReference type="ARBA" id="ARBA00022989"/>
    </source>
</evidence>
<organism evidence="10 11">
    <name type="scientific">Mycoplana ramosa</name>
    <name type="common">Mycoplana bullata</name>
    <dbReference type="NCBI Taxonomy" id="40837"/>
    <lineage>
        <taxon>Bacteria</taxon>
        <taxon>Pseudomonadati</taxon>
        <taxon>Pseudomonadota</taxon>
        <taxon>Alphaproteobacteria</taxon>
        <taxon>Hyphomicrobiales</taxon>
        <taxon>Rhizobiaceae</taxon>
        <taxon>Mycoplana</taxon>
    </lineage>
</organism>
<dbReference type="InterPro" id="IPR035906">
    <property type="entry name" value="MetI-like_sf"/>
</dbReference>
<name>A0ABW3YZ30_MYCRA</name>